<evidence type="ECO:0000256" key="10">
    <source>
        <dbReference type="SAM" id="Phobius"/>
    </source>
</evidence>
<feature type="domain" description="Sphingomyelin phosphodiesterase C-terminal" evidence="13">
    <location>
        <begin position="301"/>
        <end position="443"/>
    </location>
</feature>
<dbReference type="Proteomes" id="UP000014500">
    <property type="component" value="Unassembled WGS sequence"/>
</dbReference>
<dbReference type="Gene3D" id="3.60.21.10">
    <property type="match status" value="1"/>
</dbReference>
<name>T1ITW0_STRMM</name>
<evidence type="ECO:0000256" key="2">
    <source>
        <dbReference type="ARBA" id="ARBA00004613"/>
    </source>
</evidence>
<evidence type="ECO:0000256" key="7">
    <source>
        <dbReference type="ARBA" id="ARBA00022801"/>
    </source>
</evidence>
<keyword evidence="5" id="KW-0479">Metal-binding</keyword>
<dbReference type="GO" id="GO:0008081">
    <property type="term" value="F:phosphoric diester hydrolase activity"/>
    <property type="evidence" value="ECO:0007669"/>
    <property type="project" value="TreeGrafter"/>
</dbReference>
<evidence type="ECO:0000256" key="8">
    <source>
        <dbReference type="ARBA" id="ARBA00022833"/>
    </source>
</evidence>
<dbReference type="EnsemblMetazoa" id="SMAR004569-RA">
    <property type="protein sequence ID" value="SMAR004569-PA"/>
    <property type="gene ID" value="SMAR004569"/>
</dbReference>
<protein>
    <submittedName>
        <fullName evidence="14">Uncharacterized protein</fullName>
    </submittedName>
</protein>
<feature type="signal peptide" evidence="11">
    <location>
        <begin position="1"/>
        <end position="23"/>
    </location>
</feature>
<dbReference type="CDD" id="cd00842">
    <property type="entry name" value="MPP_ASMase"/>
    <property type="match status" value="1"/>
</dbReference>
<dbReference type="InterPro" id="IPR004843">
    <property type="entry name" value="Calcineurin-like_PHP"/>
</dbReference>
<keyword evidence="8" id="KW-0862">Zinc</keyword>
<dbReference type="eggNOG" id="KOG3770">
    <property type="taxonomic scope" value="Eukaryota"/>
</dbReference>
<dbReference type="AlphaFoldDB" id="T1ITW0"/>
<dbReference type="InterPro" id="IPR029052">
    <property type="entry name" value="Metallo-depent_PP-like"/>
</dbReference>
<comment type="subcellular location">
    <subcellularLocation>
        <location evidence="2">Secreted</location>
    </subcellularLocation>
</comment>
<accession>T1ITW0</accession>
<evidence type="ECO:0000256" key="3">
    <source>
        <dbReference type="ARBA" id="ARBA00008234"/>
    </source>
</evidence>
<evidence type="ECO:0000313" key="14">
    <source>
        <dbReference type="EnsemblMetazoa" id="SMAR004569-PA"/>
    </source>
</evidence>
<organism evidence="14 15">
    <name type="scientific">Strigamia maritima</name>
    <name type="common">European centipede</name>
    <name type="synonym">Geophilus maritimus</name>
    <dbReference type="NCBI Taxonomy" id="126957"/>
    <lineage>
        <taxon>Eukaryota</taxon>
        <taxon>Metazoa</taxon>
        <taxon>Ecdysozoa</taxon>
        <taxon>Arthropoda</taxon>
        <taxon>Myriapoda</taxon>
        <taxon>Chilopoda</taxon>
        <taxon>Pleurostigmophora</taxon>
        <taxon>Geophilomorpha</taxon>
        <taxon>Linotaeniidae</taxon>
        <taxon>Strigamia</taxon>
    </lineage>
</organism>
<evidence type="ECO:0000256" key="1">
    <source>
        <dbReference type="ARBA" id="ARBA00001947"/>
    </source>
</evidence>
<evidence type="ECO:0000259" key="12">
    <source>
        <dbReference type="Pfam" id="PF00149"/>
    </source>
</evidence>
<feature type="transmembrane region" description="Helical" evidence="10">
    <location>
        <begin position="477"/>
        <end position="502"/>
    </location>
</feature>
<dbReference type="OMA" id="TERICAF"/>
<dbReference type="GO" id="GO:0005615">
    <property type="term" value="C:extracellular space"/>
    <property type="evidence" value="ECO:0007669"/>
    <property type="project" value="TreeGrafter"/>
</dbReference>
<reference evidence="15" key="1">
    <citation type="submission" date="2011-05" db="EMBL/GenBank/DDBJ databases">
        <authorList>
            <person name="Richards S.R."/>
            <person name="Qu J."/>
            <person name="Jiang H."/>
            <person name="Jhangiani S.N."/>
            <person name="Agravi P."/>
            <person name="Goodspeed R."/>
            <person name="Gross S."/>
            <person name="Mandapat C."/>
            <person name="Jackson L."/>
            <person name="Mathew T."/>
            <person name="Pu L."/>
            <person name="Thornton R."/>
            <person name="Saada N."/>
            <person name="Wilczek-Boney K.B."/>
            <person name="Lee S."/>
            <person name="Kovar C."/>
            <person name="Wu Y."/>
            <person name="Scherer S.E."/>
            <person name="Worley K.C."/>
            <person name="Muzny D.M."/>
            <person name="Gibbs R."/>
        </authorList>
    </citation>
    <scope>NUCLEOTIDE SEQUENCE</scope>
    <source>
        <strain evidence="15">Brora</strain>
    </source>
</reference>
<keyword evidence="15" id="KW-1185">Reference proteome</keyword>
<evidence type="ECO:0000256" key="11">
    <source>
        <dbReference type="SAM" id="SignalP"/>
    </source>
</evidence>
<evidence type="ECO:0000256" key="5">
    <source>
        <dbReference type="ARBA" id="ARBA00022723"/>
    </source>
</evidence>
<dbReference type="GO" id="GO:0046872">
    <property type="term" value="F:metal ion binding"/>
    <property type="evidence" value="ECO:0007669"/>
    <property type="project" value="UniProtKB-KW"/>
</dbReference>
<dbReference type="Pfam" id="PF00149">
    <property type="entry name" value="Metallophos"/>
    <property type="match status" value="1"/>
</dbReference>
<evidence type="ECO:0000259" key="13">
    <source>
        <dbReference type="Pfam" id="PF19272"/>
    </source>
</evidence>
<reference evidence="14" key="2">
    <citation type="submission" date="2015-02" db="UniProtKB">
        <authorList>
            <consortium name="EnsemblMetazoa"/>
        </authorList>
    </citation>
    <scope>IDENTIFICATION</scope>
</reference>
<keyword evidence="6 11" id="KW-0732">Signal</keyword>
<evidence type="ECO:0000256" key="9">
    <source>
        <dbReference type="ARBA" id="ARBA00023180"/>
    </source>
</evidence>
<keyword evidence="4" id="KW-0964">Secreted</keyword>
<dbReference type="EMBL" id="JH431502">
    <property type="status" value="NOT_ANNOTATED_CDS"/>
    <property type="molecule type" value="Genomic_DNA"/>
</dbReference>
<dbReference type="Pfam" id="PF19272">
    <property type="entry name" value="ASMase_C"/>
    <property type="match status" value="1"/>
</dbReference>
<dbReference type="STRING" id="126957.T1ITW0"/>
<comment type="cofactor">
    <cofactor evidence="1">
        <name>Zn(2+)</name>
        <dbReference type="ChEBI" id="CHEBI:29105"/>
    </cofactor>
</comment>
<dbReference type="PANTHER" id="PTHR10340">
    <property type="entry name" value="SPHINGOMYELIN PHOSPHODIESTERASE"/>
    <property type="match status" value="1"/>
</dbReference>
<evidence type="ECO:0000256" key="6">
    <source>
        <dbReference type="ARBA" id="ARBA00022729"/>
    </source>
</evidence>
<dbReference type="HOGENOM" id="CLU_014743_0_2_1"/>
<feature type="domain" description="Calcineurin-like phosphoesterase" evidence="12">
    <location>
        <begin position="29"/>
        <end position="284"/>
    </location>
</feature>
<evidence type="ECO:0000313" key="15">
    <source>
        <dbReference type="Proteomes" id="UP000014500"/>
    </source>
</evidence>
<proteinExistence type="inferred from homology"/>
<keyword evidence="10" id="KW-0472">Membrane</keyword>
<dbReference type="SUPFAM" id="SSF56300">
    <property type="entry name" value="Metallo-dependent phosphatases"/>
    <property type="match status" value="1"/>
</dbReference>
<dbReference type="InterPro" id="IPR045473">
    <property type="entry name" value="ASM_C"/>
</dbReference>
<sequence>MAKTEILFVFILILMSTMGYSMAGNAGYFWQISDLHMDQNYSIRGDSKHMCHGNMSNSTISPYGNYNCDAPWDLIKDTISAMKFFHPTPDFILWTGDIMPHLPDKDVTWSEVFSGLFNATNQMLKTFPGHILLPVIGNHDVHPANLFPETGFDEVYVNYLTKAKWGNLIPNDQHVNFVKGGYYVKKIDNQLQIIVMNTNIYLSHNKEKPKSEDPGGQLQWLKDQLISAKINSYKVIITAHAPPGYFERNPIEPFLVSPYSEKFVQLVIDYADVILTQVYGHTHTDTFRLFMDSHGVVRSHGFIAPSVSPLKITATNGINPSIRLYSYDVAENMVLDYEQYYLNISDVTGSGYWNRDKYERANVELPWKLLYTATELYGVNNLNLLSLYHVYLDISTNRELFEKYYLYNVAGVKTESCSETCHRIHICAITELTKTDMDKCMNFHHFSTSPAYTVKPTDGHSRPVPANRKLISRQMRFVILGVALGLFIMLIIMTVIASVFCVRRKFSTGFRYQKHNVLQ</sequence>
<comment type="similarity">
    <text evidence="3">Belongs to the acid sphingomyelinase family.</text>
</comment>
<dbReference type="PhylomeDB" id="T1ITW0"/>
<keyword evidence="7" id="KW-0378">Hydrolase</keyword>
<keyword evidence="10" id="KW-1133">Transmembrane helix</keyword>
<dbReference type="PANTHER" id="PTHR10340:SF57">
    <property type="entry name" value="METALLOPHOS DOMAIN-CONTAINING PROTEIN"/>
    <property type="match status" value="1"/>
</dbReference>
<keyword evidence="10" id="KW-0812">Transmembrane</keyword>
<feature type="chain" id="PRO_5004578807" evidence="11">
    <location>
        <begin position="24"/>
        <end position="519"/>
    </location>
</feature>
<keyword evidence="9" id="KW-0325">Glycoprotein</keyword>
<evidence type="ECO:0000256" key="4">
    <source>
        <dbReference type="ARBA" id="ARBA00022525"/>
    </source>
</evidence>
<dbReference type="InterPro" id="IPR041805">
    <property type="entry name" value="ASMase/PPN1_MPP"/>
</dbReference>